<proteinExistence type="predicted"/>
<protein>
    <submittedName>
        <fullName evidence="1">Uncharacterized protein</fullName>
    </submittedName>
</protein>
<dbReference type="RefSeq" id="XP_014145415.1">
    <property type="nucleotide sequence ID" value="XM_014289940.1"/>
</dbReference>
<keyword evidence="2" id="KW-1185">Reference proteome</keyword>
<gene>
    <name evidence="1" type="ORF">SARC_15948</name>
</gene>
<evidence type="ECO:0000313" key="2">
    <source>
        <dbReference type="Proteomes" id="UP000054560"/>
    </source>
</evidence>
<sequence length="93" mass="10338">HSGTPEEVWKSVLPRLGLREGLFTDVRERQRRLAMLFTPCYGFSPVLDSEVKVVPDIFHGQYNFTEGNGAISQAMAEDLVKACNLRLGEVGSV</sequence>
<dbReference type="AlphaFoldDB" id="A0A0L0F5S7"/>
<dbReference type="EMBL" id="KQ248644">
    <property type="protein sequence ID" value="KNC71513.1"/>
    <property type="molecule type" value="Genomic_DNA"/>
</dbReference>
<name>A0A0L0F5S7_9EUKA</name>
<dbReference type="Proteomes" id="UP000054560">
    <property type="component" value="Unassembled WGS sequence"/>
</dbReference>
<reference evidence="1 2" key="1">
    <citation type="submission" date="2011-02" db="EMBL/GenBank/DDBJ databases">
        <title>The Genome Sequence of Sphaeroforma arctica JP610.</title>
        <authorList>
            <consortium name="The Broad Institute Genome Sequencing Platform"/>
            <person name="Russ C."/>
            <person name="Cuomo C."/>
            <person name="Young S.K."/>
            <person name="Zeng Q."/>
            <person name="Gargeya S."/>
            <person name="Alvarado L."/>
            <person name="Berlin A."/>
            <person name="Chapman S.B."/>
            <person name="Chen Z."/>
            <person name="Freedman E."/>
            <person name="Gellesch M."/>
            <person name="Goldberg J."/>
            <person name="Griggs A."/>
            <person name="Gujja S."/>
            <person name="Heilman E."/>
            <person name="Heiman D."/>
            <person name="Howarth C."/>
            <person name="Mehta T."/>
            <person name="Neiman D."/>
            <person name="Pearson M."/>
            <person name="Roberts A."/>
            <person name="Saif S."/>
            <person name="Shea T."/>
            <person name="Shenoy N."/>
            <person name="Sisk P."/>
            <person name="Stolte C."/>
            <person name="Sykes S."/>
            <person name="White J."/>
            <person name="Yandava C."/>
            <person name="Burger G."/>
            <person name="Gray M.W."/>
            <person name="Holland P.W.H."/>
            <person name="King N."/>
            <person name="Lang F.B.F."/>
            <person name="Roger A.J."/>
            <person name="Ruiz-Trillo I."/>
            <person name="Haas B."/>
            <person name="Nusbaum C."/>
            <person name="Birren B."/>
        </authorList>
    </citation>
    <scope>NUCLEOTIDE SEQUENCE [LARGE SCALE GENOMIC DNA]</scope>
    <source>
        <strain evidence="1 2">JP610</strain>
    </source>
</reference>
<organism evidence="1 2">
    <name type="scientific">Sphaeroforma arctica JP610</name>
    <dbReference type="NCBI Taxonomy" id="667725"/>
    <lineage>
        <taxon>Eukaryota</taxon>
        <taxon>Ichthyosporea</taxon>
        <taxon>Ichthyophonida</taxon>
        <taxon>Sphaeroforma</taxon>
    </lineage>
</organism>
<evidence type="ECO:0000313" key="1">
    <source>
        <dbReference type="EMBL" id="KNC71513.1"/>
    </source>
</evidence>
<dbReference type="GeneID" id="25916452"/>
<accession>A0A0L0F5S7</accession>
<feature type="non-terminal residue" evidence="1">
    <location>
        <position position="1"/>
    </location>
</feature>